<keyword evidence="1" id="KW-0812">Transmembrane</keyword>
<dbReference type="InterPro" id="IPR040690">
    <property type="entry name" value="FtsX_ECD"/>
</dbReference>
<dbReference type="Pfam" id="PF18075">
    <property type="entry name" value="FtsX_ECD"/>
    <property type="match status" value="1"/>
</dbReference>
<protein>
    <recommendedName>
        <fullName evidence="2">FtsX extracellular domain-containing protein</fullName>
    </recommendedName>
</protein>
<organism evidence="3 4">
    <name type="scientific">Streptosporangium subroseum</name>
    <dbReference type="NCBI Taxonomy" id="106412"/>
    <lineage>
        <taxon>Bacteria</taxon>
        <taxon>Bacillati</taxon>
        <taxon>Actinomycetota</taxon>
        <taxon>Actinomycetes</taxon>
        <taxon>Streptosporangiales</taxon>
        <taxon>Streptosporangiaceae</taxon>
        <taxon>Streptosporangium</taxon>
    </lineage>
</organism>
<dbReference type="Gene3D" id="3.30.70.3040">
    <property type="match status" value="1"/>
</dbReference>
<proteinExistence type="predicted"/>
<dbReference type="AlphaFoldDB" id="A0A239AAZ6"/>
<dbReference type="EMBL" id="FZOD01000001">
    <property type="protein sequence ID" value="SNR92805.1"/>
    <property type="molecule type" value="Genomic_DNA"/>
</dbReference>
<feature type="domain" description="FtsX extracellular" evidence="2">
    <location>
        <begin position="80"/>
        <end position="164"/>
    </location>
</feature>
<keyword evidence="4" id="KW-1185">Reference proteome</keyword>
<evidence type="ECO:0000313" key="3">
    <source>
        <dbReference type="EMBL" id="SNR92805.1"/>
    </source>
</evidence>
<gene>
    <name evidence="3" type="ORF">SAMN05216276_1001265</name>
</gene>
<sequence length="278" mass="30281">MSYEKFDELSFGEGREPWLQAWVAAHRWVLSIAVATAVVLAGLGTGGWYLHRQSLLPSPPPDVALPPAVGFSVEFCLKKNSNCPAGTIEQVAELVRGIPEVASSSVVTHEERLARFSGISLAGEELLKNGDEIWPTVIEGQLRHTEDFAVVERQLAGKPGIASVYNLGGNFWKGRADLQVSMCGLSRLSPACRNGVGSEAQRNAVVARLREQSGVKKVFLQDRAFGLRLSRHYDPEYYLTINDVPERLYVRLDDPAKARSAGRAVLAMPGVESANLVG</sequence>
<evidence type="ECO:0000259" key="2">
    <source>
        <dbReference type="Pfam" id="PF18075"/>
    </source>
</evidence>
<dbReference type="Proteomes" id="UP000198282">
    <property type="component" value="Unassembled WGS sequence"/>
</dbReference>
<dbReference type="OrthoDB" id="3536300at2"/>
<name>A0A239AAZ6_9ACTN</name>
<evidence type="ECO:0000313" key="4">
    <source>
        <dbReference type="Proteomes" id="UP000198282"/>
    </source>
</evidence>
<accession>A0A239AAZ6</accession>
<evidence type="ECO:0000256" key="1">
    <source>
        <dbReference type="SAM" id="Phobius"/>
    </source>
</evidence>
<feature type="transmembrane region" description="Helical" evidence="1">
    <location>
        <begin position="28"/>
        <end position="50"/>
    </location>
</feature>
<dbReference type="RefSeq" id="WP_089205248.1">
    <property type="nucleotide sequence ID" value="NZ_FZOD01000001.1"/>
</dbReference>
<keyword evidence="1" id="KW-0472">Membrane</keyword>
<keyword evidence="1" id="KW-1133">Transmembrane helix</keyword>
<reference evidence="3 4" key="1">
    <citation type="submission" date="2017-06" db="EMBL/GenBank/DDBJ databases">
        <authorList>
            <person name="Kim H.J."/>
            <person name="Triplett B.A."/>
        </authorList>
    </citation>
    <scope>NUCLEOTIDE SEQUENCE [LARGE SCALE GENOMIC DNA]</scope>
    <source>
        <strain evidence="3 4">CGMCC 4.2132</strain>
    </source>
</reference>